<dbReference type="Proteomes" id="UP000628448">
    <property type="component" value="Unassembled WGS sequence"/>
</dbReference>
<feature type="domain" description="Beta-ketoacyl synthase-like N-terminal" evidence="2">
    <location>
        <begin position="43"/>
        <end position="173"/>
    </location>
</feature>
<dbReference type="EMBL" id="JADWYR010000001">
    <property type="protein sequence ID" value="MBG9376663.1"/>
    <property type="molecule type" value="Genomic_DNA"/>
</dbReference>
<proteinExistence type="predicted"/>
<dbReference type="Gene3D" id="3.40.47.10">
    <property type="match status" value="1"/>
</dbReference>
<accession>A0A931GWQ8</accession>
<evidence type="ECO:0000256" key="1">
    <source>
        <dbReference type="ARBA" id="ARBA00022679"/>
    </source>
</evidence>
<reference evidence="3" key="1">
    <citation type="submission" date="2020-11" db="EMBL/GenBank/DDBJ databases">
        <title>Bacterial whole genome sequence for Panacibacter sp. DH6.</title>
        <authorList>
            <person name="Le V."/>
            <person name="Ko S."/>
            <person name="Ahn C.-Y."/>
            <person name="Oh H.-M."/>
        </authorList>
    </citation>
    <scope>NUCLEOTIDE SEQUENCE</scope>
    <source>
        <strain evidence="3">DH6</strain>
    </source>
</reference>
<sequence>MYIQSAYGITPQPLYDGSELLPVMHNKTGNQLRCVEPDYSRYIDAKLIRRMSRIIKMGSAAAMQCLQDANLAMPDAIVTGTAYGCLQDTAIFLNRMVEFKEELLTPTAFIQSTHNTVSAQIALMLQCHNYNNTYVHRGFSFESALLDAIMMLQEKEISNALVGAADEITDTSHAILSRFGLYKHGAVSNTRLFEDKTKGTIAGEGAVFFTLHTTDAGSNLARLDAVTTFYKPADADVVKETIAAFLAGQSADIEEIDLIITGRNGDISNDAIYDVLAGSLFSATQTIHFKQLCGEYPTASAYALWLGAAIIQNGKIPSTLLPAPNKKPVKRVLIYNHYQHTHHALYLLSAC</sequence>
<dbReference type="InterPro" id="IPR014030">
    <property type="entry name" value="Ketoacyl_synth_N"/>
</dbReference>
<dbReference type="InterPro" id="IPR000794">
    <property type="entry name" value="Beta-ketoacyl_synthase"/>
</dbReference>
<dbReference type="PANTHER" id="PTHR11712:SF336">
    <property type="entry name" value="3-OXOACYL-[ACYL-CARRIER-PROTEIN] SYNTHASE, MITOCHONDRIAL"/>
    <property type="match status" value="1"/>
</dbReference>
<keyword evidence="4" id="KW-1185">Reference proteome</keyword>
<name>A0A931GWQ8_9BACT</name>
<dbReference type="GO" id="GO:0004315">
    <property type="term" value="F:3-oxoacyl-[acyl-carrier-protein] synthase activity"/>
    <property type="evidence" value="ECO:0007669"/>
    <property type="project" value="TreeGrafter"/>
</dbReference>
<dbReference type="PANTHER" id="PTHR11712">
    <property type="entry name" value="POLYKETIDE SYNTHASE-RELATED"/>
    <property type="match status" value="1"/>
</dbReference>
<evidence type="ECO:0000313" key="3">
    <source>
        <dbReference type="EMBL" id="MBG9376663.1"/>
    </source>
</evidence>
<protein>
    <submittedName>
        <fullName evidence="3">Beta-ketoacyl synthase chain length factor</fullName>
    </submittedName>
</protein>
<dbReference type="InterPro" id="IPR016039">
    <property type="entry name" value="Thiolase-like"/>
</dbReference>
<comment type="caution">
    <text evidence="3">The sequence shown here is derived from an EMBL/GenBank/DDBJ whole genome shotgun (WGS) entry which is preliminary data.</text>
</comment>
<organism evidence="3 4">
    <name type="scientific">Panacibacter microcysteis</name>
    <dbReference type="NCBI Taxonomy" id="2793269"/>
    <lineage>
        <taxon>Bacteria</taxon>
        <taxon>Pseudomonadati</taxon>
        <taxon>Bacteroidota</taxon>
        <taxon>Chitinophagia</taxon>
        <taxon>Chitinophagales</taxon>
        <taxon>Chitinophagaceae</taxon>
        <taxon>Panacibacter</taxon>
    </lineage>
</organism>
<evidence type="ECO:0000259" key="2">
    <source>
        <dbReference type="Pfam" id="PF13723"/>
    </source>
</evidence>
<keyword evidence="1" id="KW-0808">Transferase</keyword>
<dbReference type="GO" id="GO:0006633">
    <property type="term" value="P:fatty acid biosynthetic process"/>
    <property type="evidence" value="ECO:0007669"/>
    <property type="project" value="TreeGrafter"/>
</dbReference>
<dbReference type="AlphaFoldDB" id="A0A931GWQ8"/>
<gene>
    <name evidence="3" type="ORF">I5907_10480</name>
</gene>
<evidence type="ECO:0000313" key="4">
    <source>
        <dbReference type="Proteomes" id="UP000628448"/>
    </source>
</evidence>
<dbReference type="SUPFAM" id="SSF53901">
    <property type="entry name" value="Thiolase-like"/>
    <property type="match status" value="1"/>
</dbReference>
<dbReference type="Pfam" id="PF13723">
    <property type="entry name" value="Ketoacyl-synt_2"/>
    <property type="match status" value="1"/>
</dbReference>